<evidence type="ECO:0000256" key="11">
    <source>
        <dbReference type="ARBA" id="ARBA00023136"/>
    </source>
</evidence>
<keyword evidence="20" id="KW-1185">Reference proteome</keyword>
<comment type="pathway">
    <text evidence="3">Lipid metabolism; sphingolipid metabolism.</text>
</comment>
<evidence type="ECO:0000256" key="6">
    <source>
        <dbReference type="ARBA" id="ARBA00022824"/>
    </source>
</evidence>
<evidence type="ECO:0000256" key="3">
    <source>
        <dbReference type="ARBA" id="ARBA00004760"/>
    </source>
</evidence>
<dbReference type="PANTHER" id="PTHR42735">
    <property type="match status" value="1"/>
</dbReference>
<feature type="region of interest" description="Disordered" evidence="18">
    <location>
        <begin position="574"/>
        <end position="603"/>
    </location>
</feature>
<evidence type="ECO:0000256" key="5">
    <source>
        <dbReference type="ARBA" id="ARBA00022692"/>
    </source>
</evidence>
<dbReference type="AlphaFoldDB" id="A0ABD6EMG6"/>
<dbReference type="GO" id="GO:0006665">
    <property type="term" value="P:sphingolipid metabolic process"/>
    <property type="evidence" value="ECO:0007669"/>
    <property type="project" value="UniProtKB-KW"/>
</dbReference>
<dbReference type="FunFam" id="6.10.140.2150:FF:000001">
    <property type="entry name" value="Sphingosine-1-phosphate lyase 1"/>
    <property type="match status" value="1"/>
</dbReference>
<dbReference type="InterPro" id="IPR015424">
    <property type="entry name" value="PyrdxlP-dep_Trfase"/>
</dbReference>
<keyword evidence="7 16" id="KW-0663">Pyridoxal phosphate</keyword>
<evidence type="ECO:0000256" key="4">
    <source>
        <dbReference type="ARBA" id="ARBA00004991"/>
    </source>
</evidence>
<evidence type="ECO:0000256" key="9">
    <source>
        <dbReference type="ARBA" id="ARBA00022989"/>
    </source>
</evidence>
<dbReference type="EMBL" id="JBGFUD010004085">
    <property type="protein sequence ID" value="MFH4979344.1"/>
    <property type="molecule type" value="Genomic_DNA"/>
</dbReference>
<accession>A0ABD6EMG6</accession>
<evidence type="ECO:0000256" key="8">
    <source>
        <dbReference type="ARBA" id="ARBA00022919"/>
    </source>
</evidence>
<keyword evidence="6" id="KW-0256">Endoplasmic reticulum</keyword>
<dbReference type="Pfam" id="PF00282">
    <property type="entry name" value="Pyridoxal_deC"/>
    <property type="match status" value="1"/>
</dbReference>
<feature type="compositionally biased region" description="Basic and acidic residues" evidence="18">
    <location>
        <begin position="580"/>
        <end position="591"/>
    </location>
</feature>
<keyword evidence="10" id="KW-0443">Lipid metabolism</keyword>
<evidence type="ECO:0000256" key="17">
    <source>
        <dbReference type="RuleBase" id="RU000382"/>
    </source>
</evidence>
<dbReference type="SUPFAM" id="SSF53383">
    <property type="entry name" value="PLP-dependent transferases"/>
    <property type="match status" value="1"/>
</dbReference>
<dbReference type="InterPro" id="IPR002129">
    <property type="entry name" value="PyrdxlP-dep_de-COase"/>
</dbReference>
<keyword evidence="8" id="KW-0746">Sphingolipid metabolism</keyword>
<keyword evidence="9" id="KW-1133">Transmembrane helix</keyword>
<dbReference type="Gene3D" id="3.90.1150.10">
    <property type="entry name" value="Aspartate Aminotransferase, domain 1"/>
    <property type="match status" value="1"/>
</dbReference>
<evidence type="ECO:0000256" key="1">
    <source>
        <dbReference type="ARBA" id="ARBA00001933"/>
    </source>
</evidence>
<dbReference type="FunFam" id="3.40.640.10:FF:000020">
    <property type="entry name" value="sphingosine-1-phosphate lyase 1"/>
    <property type="match status" value="1"/>
</dbReference>
<evidence type="ECO:0000256" key="10">
    <source>
        <dbReference type="ARBA" id="ARBA00023098"/>
    </source>
</evidence>
<dbReference type="PANTHER" id="PTHR42735:SF6">
    <property type="entry name" value="SPHINGOSINE-1-PHOSPHATE LYASE 1"/>
    <property type="match status" value="1"/>
</dbReference>
<comment type="cofactor">
    <cofactor evidence="1 16 17">
        <name>pyridoxal 5'-phosphate</name>
        <dbReference type="ChEBI" id="CHEBI:597326"/>
    </cofactor>
</comment>
<keyword evidence="11" id="KW-0472">Membrane</keyword>
<dbReference type="Gene3D" id="3.40.640.10">
    <property type="entry name" value="Type I PLP-dependent aspartate aminotransferase-like (Major domain)"/>
    <property type="match status" value="1"/>
</dbReference>
<keyword evidence="12 17" id="KW-0456">Lyase</keyword>
<dbReference type="InterPro" id="IPR015421">
    <property type="entry name" value="PyrdxlP-dep_Trfase_major"/>
</dbReference>
<proteinExistence type="inferred from homology"/>
<dbReference type="Proteomes" id="UP001608902">
    <property type="component" value="Unassembled WGS sequence"/>
</dbReference>
<gene>
    <name evidence="19" type="ORF">AB6A40_006053</name>
</gene>
<evidence type="ECO:0000256" key="13">
    <source>
        <dbReference type="ARBA" id="ARBA00038302"/>
    </source>
</evidence>
<keyword evidence="5" id="KW-0812">Transmembrane</keyword>
<comment type="pathway">
    <text evidence="4">Sphingolipid metabolism.</text>
</comment>
<evidence type="ECO:0000256" key="7">
    <source>
        <dbReference type="ARBA" id="ARBA00022898"/>
    </source>
</evidence>
<comment type="caution">
    <text evidence="19">The sequence shown here is derived from an EMBL/GenBank/DDBJ whole genome shotgun (WGS) entry which is preliminary data.</text>
</comment>
<evidence type="ECO:0000256" key="16">
    <source>
        <dbReference type="PIRSR" id="PIRSR602129-50"/>
    </source>
</evidence>
<protein>
    <recommendedName>
        <fullName evidence="14">sphinganine-1-phosphate aldolase</fullName>
        <ecNumber evidence="14">4.1.2.27</ecNumber>
    </recommendedName>
    <alternativeName>
        <fullName evidence="15">Sphingosine-1-phosphate aldolase</fullName>
    </alternativeName>
</protein>
<comment type="similarity">
    <text evidence="13">Belongs to the group II decarboxylase family. Sphingosine-1-phosphate lyase subfamily.</text>
</comment>
<evidence type="ECO:0000256" key="18">
    <source>
        <dbReference type="SAM" id="MobiDB-lite"/>
    </source>
</evidence>
<evidence type="ECO:0000256" key="12">
    <source>
        <dbReference type="ARBA" id="ARBA00023239"/>
    </source>
</evidence>
<evidence type="ECO:0000256" key="14">
    <source>
        <dbReference type="ARBA" id="ARBA00038965"/>
    </source>
</evidence>
<reference evidence="19 20" key="1">
    <citation type="submission" date="2024-08" db="EMBL/GenBank/DDBJ databases">
        <title>Gnathostoma spinigerum genome.</title>
        <authorList>
            <person name="Gonzalez-Bertolin B."/>
            <person name="Monzon S."/>
            <person name="Zaballos A."/>
            <person name="Jimenez P."/>
            <person name="Dekumyoy P."/>
            <person name="Varona S."/>
            <person name="Cuesta I."/>
            <person name="Sumanam S."/>
            <person name="Adisakwattana P."/>
            <person name="Gasser R.B."/>
            <person name="Hernandez-Gonzalez A."/>
            <person name="Young N.D."/>
            <person name="Perteguer M.J."/>
        </authorList>
    </citation>
    <scope>NUCLEOTIDE SEQUENCE [LARGE SCALE GENOMIC DNA]</scope>
    <source>
        <strain evidence="19">AL3</strain>
        <tissue evidence="19">Liver</tissue>
    </source>
</reference>
<evidence type="ECO:0000256" key="2">
    <source>
        <dbReference type="ARBA" id="ARBA00004389"/>
    </source>
</evidence>
<dbReference type="InterPro" id="IPR050477">
    <property type="entry name" value="GrpII_AminoAcid_Decarb"/>
</dbReference>
<dbReference type="GO" id="GO:0008117">
    <property type="term" value="F:sphinganine-1-phosphate aldolase activity"/>
    <property type="evidence" value="ECO:0007669"/>
    <property type="project" value="UniProtKB-EC"/>
</dbReference>
<dbReference type="InterPro" id="IPR015422">
    <property type="entry name" value="PyrdxlP-dep_Trfase_small"/>
</dbReference>
<evidence type="ECO:0000313" key="19">
    <source>
        <dbReference type="EMBL" id="MFH4979344.1"/>
    </source>
</evidence>
<dbReference type="Gene3D" id="6.10.140.2150">
    <property type="match status" value="1"/>
</dbReference>
<dbReference type="EC" id="4.1.2.27" evidence="14"/>
<name>A0ABD6EMG6_9BILA</name>
<evidence type="ECO:0000256" key="15">
    <source>
        <dbReference type="ARBA" id="ARBA00042568"/>
    </source>
</evidence>
<feature type="modified residue" description="N6-(pyridoxal phosphate)lysine" evidence="16">
    <location>
        <position position="351"/>
    </location>
</feature>
<sequence length="603" mass="68677">MNEVWPSVEDSAWRLLVHIIDDTRLSVNRLCLHLEPWQIVSYTFSLAFFLLWLREQLKADKPFINRLRGWVFRRIRKFSWIRVQIQEKMNKIRDDLEEYVHKYDEKKEFYKFLPERGLFPDDIIHEAKLYSHMSDIDVYSGHVSGVVYSEVDEQHLKVMEEIFSDYCYSNLLRPDLFPGCRKMEAEVVRMVCSLYNGGPTACGAFTSGGTESVLLACLAYRNRAYEKGIRHPEIVVPVTAHAAFDKAADLFNLRIVHVPVTENQKADVGAIKRAINRETCLLVASAPSFPSGTVDNIEAICELGRRYNLPVHVDACHGGFLLPFMERCGYRIPPYDFRVAGVSSISCDTQKHGCAPTGSSLILYRETSLLHYQYCCKSEWPGGIYSTPTLLGSRNGAFAALTWATMLYYGWDGFAERTRRIIEAARRIHDAFKESQYVEVLGEPELSTIAFVSKKFNVYALHDRLLTLGWNLHPLQHPAAIHVCVTINHTKDGVIDSFIQDFNIACEDVMKNPFLTEESRTAAIYGMAANVPDKSLIDEVSQIYLDTCYATPQPPQPVRTLSIEGRKISMIGGSHSSRSLLREMTDKKEQLEERDEPTQDSDG</sequence>
<organism evidence="19 20">
    <name type="scientific">Gnathostoma spinigerum</name>
    <dbReference type="NCBI Taxonomy" id="75299"/>
    <lineage>
        <taxon>Eukaryota</taxon>
        <taxon>Metazoa</taxon>
        <taxon>Ecdysozoa</taxon>
        <taxon>Nematoda</taxon>
        <taxon>Chromadorea</taxon>
        <taxon>Rhabditida</taxon>
        <taxon>Spirurina</taxon>
        <taxon>Gnathostomatomorpha</taxon>
        <taxon>Gnathostomatoidea</taxon>
        <taxon>Gnathostomatidae</taxon>
        <taxon>Gnathostoma</taxon>
    </lineage>
</organism>
<dbReference type="GO" id="GO:0005789">
    <property type="term" value="C:endoplasmic reticulum membrane"/>
    <property type="evidence" value="ECO:0007669"/>
    <property type="project" value="UniProtKB-SubCell"/>
</dbReference>
<comment type="subcellular location">
    <subcellularLocation>
        <location evidence="2">Endoplasmic reticulum membrane</location>
        <topology evidence="2">Single-pass membrane protein</topology>
    </subcellularLocation>
</comment>
<feature type="compositionally biased region" description="Acidic residues" evidence="18">
    <location>
        <begin position="592"/>
        <end position="603"/>
    </location>
</feature>
<evidence type="ECO:0000313" key="20">
    <source>
        <dbReference type="Proteomes" id="UP001608902"/>
    </source>
</evidence>